<sequence length="412" mass="46974">MPILTAVIDSLDALGDELCALNLSRPRYNLTALGVKHCFEPDTRPSFLVRNAEPHEAKLVAPGTKGVYEDMLSRIGVQHANLGVEADKELDSQAFEEFYDKTVDLADLCQLPDVNDRLNQVANSYQEFALQKEELSGELKRLAVIPRIKQRLSKLPQMQQELEDMKMQRRAMESEATEHAQALDAMEKDISYLRAEHSMDQESEEQAVAQLNSKKEELERLKADLETKKRLLLSRKEAYQKSRPLTALEHVERMLGELQRFKEAASQEDGPELQSKSQEYMDRLSEIISSSDAIDLTNHFLNKVFANTIDSVANEDVESMEARRASRRLSMTISTPSGRVLAAQILCILYAGQGDDSAGMTEDDLRTRIMDFAREHSWNPDLVVQAMYEVFGKKLAKRYRDNRTHMVHLLWE</sequence>
<keyword evidence="3" id="KW-1185">Reference proteome</keyword>
<reference evidence="2 3" key="1">
    <citation type="journal article" date="2015" name="Genome Biol. Evol.">
        <title>Phylogenomic analyses indicate that early fungi evolved digesting cell walls of algal ancestors of land plants.</title>
        <authorList>
            <person name="Chang Y."/>
            <person name="Wang S."/>
            <person name="Sekimoto S."/>
            <person name="Aerts A.L."/>
            <person name="Choi C."/>
            <person name="Clum A."/>
            <person name="LaButti K.M."/>
            <person name="Lindquist E.A."/>
            <person name="Yee Ngan C."/>
            <person name="Ohm R.A."/>
            <person name="Salamov A.A."/>
            <person name="Grigoriev I.V."/>
            <person name="Spatafora J.W."/>
            <person name="Berbee M.L."/>
        </authorList>
    </citation>
    <scope>NUCLEOTIDE SEQUENCE [LARGE SCALE GENOMIC DNA]</scope>
    <source>
        <strain evidence="2 3">NRRL 1564</strain>
    </source>
</reference>
<protein>
    <submittedName>
        <fullName evidence="2">Uncharacterized protein</fullName>
    </submittedName>
</protein>
<organism evidence="2 3">
    <name type="scientific">Coemansia reversa (strain ATCC 12441 / NRRL 1564)</name>
    <dbReference type="NCBI Taxonomy" id="763665"/>
    <lineage>
        <taxon>Eukaryota</taxon>
        <taxon>Fungi</taxon>
        <taxon>Fungi incertae sedis</taxon>
        <taxon>Zoopagomycota</taxon>
        <taxon>Kickxellomycotina</taxon>
        <taxon>Kickxellomycetes</taxon>
        <taxon>Kickxellales</taxon>
        <taxon>Kickxellaceae</taxon>
        <taxon>Coemansia</taxon>
    </lineage>
</organism>
<proteinExistence type="predicted"/>
<dbReference type="AlphaFoldDB" id="A0A2G5BH13"/>
<dbReference type="OrthoDB" id="338816at2759"/>
<accession>A0A2G5BH13</accession>
<evidence type="ECO:0000313" key="3">
    <source>
        <dbReference type="Proteomes" id="UP000242474"/>
    </source>
</evidence>
<keyword evidence="1" id="KW-0175">Coiled coil</keyword>
<dbReference type="Proteomes" id="UP000242474">
    <property type="component" value="Unassembled WGS sequence"/>
</dbReference>
<dbReference type="EMBL" id="KZ303490">
    <property type="protein sequence ID" value="PIA18314.1"/>
    <property type="molecule type" value="Genomic_DNA"/>
</dbReference>
<feature type="coiled-coil region" evidence="1">
    <location>
        <begin position="155"/>
        <end position="235"/>
    </location>
</feature>
<evidence type="ECO:0000256" key="1">
    <source>
        <dbReference type="SAM" id="Coils"/>
    </source>
</evidence>
<gene>
    <name evidence="2" type="ORF">COEREDRAFT_13873</name>
</gene>
<evidence type="ECO:0000313" key="2">
    <source>
        <dbReference type="EMBL" id="PIA18314.1"/>
    </source>
</evidence>
<name>A0A2G5BH13_COERN</name>